<accession>A0AAD7GCL8</accession>
<feature type="compositionally biased region" description="Polar residues" evidence="1">
    <location>
        <begin position="410"/>
        <end position="419"/>
    </location>
</feature>
<proteinExistence type="predicted"/>
<sequence length="516" mass="54316">MSNLVIVDDQSSQIKYTGLWTGLTSPNYYDHTASSSRVAGTTMTFPFSGTSVSVAGSFDAETSCTGSFSLDANITNFVSPVLPTPLNHQSIWTSVPLIDGPHTLTYTLASCSSSGDAAGYVWFDYILYTPSANASTNGLVYFVDDNDPQIIYSGDWTAETGNDEDFGLTSHGGKAGCSFQLQFEGTFISVHGRIGNDSAGAATQASFSVDSTPVVFSTPYQSNISYNQLLFQSNTLAQGKHTLVGTSQSGTVWVDYILVQPNPSTDNTTLASTHHSSVNVGEIAGVALGALVLAVGIAVAVIFRRRLCKGRRSHAPSRPLSHPPNIHAFDGRDAASTIHVPWQSANTYPPTVSAHSFRSAPSNPFDTPPISPRSGSFAGSSSADSQTALIPSARSHSAVAKTSPPPPSWPANSFASSSGHSRRPPSLGGDGDSVADLKRRQQLAPPSLDGDSDSVADLKRRQQLVPSYDDSLSIASSSRAPSTASSRRPLPVIPSASSTQPVPVDDLDLPPVYTVQ</sequence>
<keyword evidence="4" id="KW-1185">Reference proteome</keyword>
<dbReference type="Gene3D" id="2.60.120.260">
    <property type="entry name" value="Galactose-binding domain-like"/>
    <property type="match status" value="2"/>
</dbReference>
<reference evidence="3" key="1">
    <citation type="submission" date="2023-03" db="EMBL/GenBank/DDBJ databases">
        <title>Massive genome expansion in bonnet fungi (Mycena s.s.) driven by repeated elements and novel gene families across ecological guilds.</title>
        <authorList>
            <consortium name="Lawrence Berkeley National Laboratory"/>
            <person name="Harder C.B."/>
            <person name="Miyauchi S."/>
            <person name="Viragh M."/>
            <person name="Kuo A."/>
            <person name="Thoen E."/>
            <person name="Andreopoulos B."/>
            <person name="Lu D."/>
            <person name="Skrede I."/>
            <person name="Drula E."/>
            <person name="Henrissat B."/>
            <person name="Morin E."/>
            <person name="Kohler A."/>
            <person name="Barry K."/>
            <person name="LaButti K."/>
            <person name="Morin E."/>
            <person name="Salamov A."/>
            <person name="Lipzen A."/>
            <person name="Mereny Z."/>
            <person name="Hegedus B."/>
            <person name="Baldrian P."/>
            <person name="Stursova M."/>
            <person name="Weitz H."/>
            <person name="Taylor A."/>
            <person name="Grigoriev I.V."/>
            <person name="Nagy L.G."/>
            <person name="Martin F."/>
            <person name="Kauserud H."/>
        </authorList>
    </citation>
    <scope>NUCLEOTIDE SEQUENCE</scope>
    <source>
        <strain evidence="3">CBHHK067</strain>
    </source>
</reference>
<comment type="caution">
    <text evidence="3">The sequence shown here is derived from an EMBL/GenBank/DDBJ whole genome shotgun (WGS) entry which is preliminary data.</text>
</comment>
<evidence type="ECO:0000256" key="1">
    <source>
        <dbReference type="SAM" id="MobiDB-lite"/>
    </source>
</evidence>
<dbReference type="Proteomes" id="UP001221757">
    <property type="component" value="Unassembled WGS sequence"/>
</dbReference>
<feature type="compositionally biased region" description="Low complexity" evidence="1">
    <location>
        <begin position="471"/>
        <end position="490"/>
    </location>
</feature>
<keyword evidence="2" id="KW-1133">Transmembrane helix</keyword>
<dbReference type="AlphaFoldDB" id="A0AAD7GCL8"/>
<feature type="compositionally biased region" description="Polar residues" evidence="1">
    <location>
        <begin position="350"/>
        <end position="365"/>
    </location>
</feature>
<evidence type="ECO:0000313" key="3">
    <source>
        <dbReference type="EMBL" id="KAJ7682922.1"/>
    </source>
</evidence>
<keyword evidence="2" id="KW-0472">Membrane</keyword>
<organism evidence="3 4">
    <name type="scientific">Mycena rosella</name>
    <name type="common">Pink bonnet</name>
    <name type="synonym">Agaricus rosellus</name>
    <dbReference type="NCBI Taxonomy" id="1033263"/>
    <lineage>
        <taxon>Eukaryota</taxon>
        <taxon>Fungi</taxon>
        <taxon>Dikarya</taxon>
        <taxon>Basidiomycota</taxon>
        <taxon>Agaricomycotina</taxon>
        <taxon>Agaricomycetes</taxon>
        <taxon>Agaricomycetidae</taxon>
        <taxon>Agaricales</taxon>
        <taxon>Marasmiineae</taxon>
        <taxon>Mycenaceae</taxon>
        <taxon>Mycena</taxon>
    </lineage>
</organism>
<feature type="compositionally biased region" description="Low complexity" evidence="1">
    <location>
        <begin position="372"/>
        <end position="385"/>
    </location>
</feature>
<evidence type="ECO:0000313" key="4">
    <source>
        <dbReference type="Proteomes" id="UP001221757"/>
    </source>
</evidence>
<evidence type="ECO:0000256" key="2">
    <source>
        <dbReference type="SAM" id="Phobius"/>
    </source>
</evidence>
<feature type="compositionally biased region" description="Low complexity" evidence="1">
    <location>
        <begin position="501"/>
        <end position="516"/>
    </location>
</feature>
<feature type="transmembrane region" description="Helical" evidence="2">
    <location>
        <begin position="283"/>
        <end position="303"/>
    </location>
</feature>
<protein>
    <submittedName>
        <fullName evidence="3">Uncharacterized protein</fullName>
    </submittedName>
</protein>
<gene>
    <name evidence="3" type="ORF">B0H17DRAFT_1205528</name>
</gene>
<name>A0AAD7GCL8_MYCRO</name>
<feature type="region of interest" description="Disordered" evidence="1">
    <location>
        <begin position="350"/>
        <end position="516"/>
    </location>
</feature>
<dbReference type="EMBL" id="JARKIE010000113">
    <property type="protein sequence ID" value="KAJ7682922.1"/>
    <property type="molecule type" value="Genomic_DNA"/>
</dbReference>
<keyword evidence="2" id="KW-0812">Transmembrane</keyword>